<evidence type="ECO:0000256" key="4">
    <source>
        <dbReference type="ARBA" id="ARBA00022989"/>
    </source>
</evidence>
<accession>A0A4Z1CKW1</accession>
<dbReference type="CDD" id="cd06581">
    <property type="entry name" value="TM_PBP1_LivM_like"/>
    <property type="match status" value="1"/>
</dbReference>
<keyword evidence="3 6" id="KW-0812">Transmembrane</keyword>
<evidence type="ECO:0000313" key="7">
    <source>
        <dbReference type="EMBL" id="TGN65783.1"/>
    </source>
</evidence>
<name>A0A4Z1CKW1_9ACTN</name>
<evidence type="ECO:0000256" key="1">
    <source>
        <dbReference type="ARBA" id="ARBA00004651"/>
    </source>
</evidence>
<dbReference type="EMBL" id="SRRO01000001">
    <property type="protein sequence ID" value="TGN65783.1"/>
    <property type="molecule type" value="Genomic_DNA"/>
</dbReference>
<dbReference type="InterPro" id="IPR043428">
    <property type="entry name" value="LivM-like"/>
</dbReference>
<dbReference type="Pfam" id="PF02653">
    <property type="entry name" value="BPD_transp_2"/>
    <property type="match status" value="1"/>
</dbReference>
<dbReference type="Proteomes" id="UP000297496">
    <property type="component" value="Unassembled WGS sequence"/>
</dbReference>
<evidence type="ECO:0000256" key="6">
    <source>
        <dbReference type="SAM" id="Phobius"/>
    </source>
</evidence>
<protein>
    <submittedName>
        <fullName evidence="7">Branched-chain amino acid ABC transporter permease</fullName>
    </submittedName>
</protein>
<feature type="transmembrane region" description="Helical" evidence="6">
    <location>
        <begin position="57"/>
        <end position="76"/>
    </location>
</feature>
<proteinExistence type="predicted"/>
<feature type="transmembrane region" description="Helical" evidence="6">
    <location>
        <begin position="83"/>
        <end position="107"/>
    </location>
</feature>
<feature type="transmembrane region" description="Helical" evidence="6">
    <location>
        <begin position="119"/>
        <end position="145"/>
    </location>
</feature>
<organism evidence="7 8">
    <name type="scientific">Nocardioides eburneiflavus</name>
    <dbReference type="NCBI Taxonomy" id="2518372"/>
    <lineage>
        <taxon>Bacteria</taxon>
        <taxon>Bacillati</taxon>
        <taxon>Actinomycetota</taxon>
        <taxon>Actinomycetes</taxon>
        <taxon>Propionibacteriales</taxon>
        <taxon>Nocardioidaceae</taxon>
        <taxon>Nocardioides</taxon>
    </lineage>
</organism>
<reference evidence="7 8" key="1">
    <citation type="submission" date="2019-04" db="EMBL/GenBank/DDBJ databases">
        <title>Three New Species of Nocardioides, Nocardioides euryhalodurans sp. nov., Nocardioides seonyuensis sp. nov. and Nocardioides eburneoflavus sp. nov. Isolated from Soil.</title>
        <authorList>
            <person name="Roh S.G."/>
            <person name="Lee C."/>
            <person name="Kim M.-K."/>
            <person name="Kim S.B."/>
        </authorList>
    </citation>
    <scope>NUCLEOTIDE SEQUENCE [LARGE SCALE GENOMIC DNA]</scope>
    <source>
        <strain evidence="7 8">MMS17-SY213</strain>
    </source>
</reference>
<dbReference type="PANTHER" id="PTHR30482:SF20">
    <property type="entry name" value="HIGH-AFFINITY BRANCHED-CHAIN AMINO ACID TRANSPORT SYSTEM PERMEASE PROTEIN LIVM"/>
    <property type="match status" value="1"/>
</dbReference>
<feature type="transmembrane region" description="Helical" evidence="6">
    <location>
        <begin position="6"/>
        <end position="26"/>
    </location>
</feature>
<keyword evidence="2" id="KW-1003">Cell membrane</keyword>
<evidence type="ECO:0000313" key="8">
    <source>
        <dbReference type="Proteomes" id="UP000297496"/>
    </source>
</evidence>
<dbReference type="GO" id="GO:0005886">
    <property type="term" value="C:plasma membrane"/>
    <property type="evidence" value="ECO:0007669"/>
    <property type="project" value="UniProtKB-SubCell"/>
</dbReference>
<comment type="subcellular location">
    <subcellularLocation>
        <location evidence="1">Cell membrane</location>
        <topology evidence="1">Multi-pass membrane protein</topology>
    </subcellularLocation>
</comment>
<gene>
    <name evidence="7" type="ORF">EXE59_18850</name>
</gene>
<dbReference type="OrthoDB" id="9814461at2"/>
<keyword evidence="4 6" id="KW-1133">Transmembrane helix</keyword>
<dbReference type="RefSeq" id="WP_135840274.1">
    <property type="nucleotide sequence ID" value="NZ_SRRO01000001.1"/>
</dbReference>
<dbReference type="InterPro" id="IPR001851">
    <property type="entry name" value="ABC_transp_permease"/>
</dbReference>
<feature type="transmembrane region" description="Helical" evidence="6">
    <location>
        <begin position="192"/>
        <end position="212"/>
    </location>
</feature>
<evidence type="ECO:0000256" key="2">
    <source>
        <dbReference type="ARBA" id="ARBA00022475"/>
    </source>
</evidence>
<keyword evidence="8" id="KW-1185">Reference proteome</keyword>
<dbReference type="PANTHER" id="PTHR30482">
    <property type="entry name" value="HIGH-AFFINITY BRANCHED-CHAIN AMINO ACID TRANSPORT SYSTEM PERMEASE"/>
    <property type="match status" value="1"/>
</dbReference>
<evidence type="ECO:0000256" key="5">
    <source>
        <dbReference type="ARBA" id="ARBA00023136"/>
    </source>
</evidence>
<keyword evidence="5 6" id="KW-0472">Membrane</keyword>
<feature type="transmembrane region" description="Helical" evidence="6">
    <location>
        <begin position="166"/>
        <end position="186"/>
    </location>
</feature>
<dbReference type="AlphaFoldDB" id="A0A4Z1CKW1"/>
<sequence>MSVYELGLIAQVCINVLMGLSVYTVLATGQLNLGSAGFMAVGAYTSALASIHGVSIAIAMVLGVVAASVAGLLLGLPALRVRGIYLAMATFAFGVVVQSLCLVLPWTGQARGLIGIPQVIPGVLYGFTAVAVLVLLAVTLSKFWLRVRSIHDDEFAASMAGLNTTTVKVGMFTLGGALAGLAGGLYSHWFVYIEPGAFSFNVSIFAVLYVIFGGRRSMWGAVIGATVLTLLPEFTRGLDEWRPAFVGAVLLVILVVRPSGILGERSVLPKFTRTKKEVAA</sequence>
<dbReference type="GO" id="GO:0015658">
    <property type="term" value="F:branched-chain amino acid transmembrane transporter activity"/>
    <property type="evidence" value="ECO:0007669"/>
    <property type="project" value="InterPro"/>
</dbReference>
<evidence type="ECO:0000256" key="3">
    <source>
        <dbReference type="ARBA" id="ARBA00022692"/>
    </source>
</evidence>
<comment type="caution">
    <text evidence="7">The sequence shown here is derived from an EMBL/GenBank/DDBJ whole genome shotgun (WGS) entry which is preliminary data.</text>
</comment>